<feature type="signal peptide" evidence="1">
    <location>
        <begin position="1"/>
        <end position="24"/>
    </location>
</feature>
<dbReference type="SMART" id="SM00317">
    <property type="entry name" value="SET"/>
    <property type="match status" value="1"/>
</dbReference>
<dbReference type="EMBL" id="HBIX01000091">
    <property type="protein sequence ID" value="CAE0707357.1"/>
    <property type="molecule type" value="Transcribed_RNA"/>
</dbReference>
<dbReference type="Gene3D" id="2.170.270.10">
    <property type="entry name" value="SET domain"/>
    <property type="match status" value="2"/>
</dbReference>
<feature type="chain" id="PRO_5030533145" description="SET domain-containing protein" evidence="1">
    <location>
        <begin position="25"/>
        <end position="730"/>
    </location>
</feature>
<sequence>MRRIIPSPLFGVFLLNFPLSSFSSDNINKNDNNNNYGNSNRKTTEDLCGMYLAPSTIPGAGMGVFAGHRDIPRGDYLLTNDGDLVVPVYEMTNHVGHSKYNFLWEEYTWKAASYDGMNEEVDNVRHVKACSTGLGAAINCILPLVNVVDDYDNRRLGLSGIDIGISPDSTNSDGGNAANATTTLSVSSPGVGAFSPYHNRRWKAKRYIPAGMELYGNYGEGYFKTRSSSYGKVPLKKNYRKIDQLLKEYQRITTATTGSSSSTILSSELKKDLLIYLQNLSTIWKDSRNMNAIPQTDPLGDHAVVDWLLEQSGGSGMIHYNSSIRELDWLQEHGRCMDNIRDGISKIPHSGRGAFARRKILQGTIVAPAPLIQIPDREIFTVYGKKSQKINQEEDGNYDYDYKLVADHDKPVHHQLLLNYCFGHGESSLLLCPYGLMTSHINHDAINPNAMVVWSADDQMAHPEWREKPIEKWGTKAKAGLSFDFVALRNIERDEEITIDYGSEWEEAWQKHLQSYHDSDEMKDTNKDKLIKHHVPAFELNELVDLKLQTMEEGDYENQGLHLFCRGPYVEWYGAAGSLQNGGDHTLLVRVAGTKSQTTEIKRKDYSDWNNEEVYPCRIRQRYIPDSNNKEETKEGNDASYKYFVEVFERSDEIQQPWESSDTDEITNRRISSSTTTTQDFVWAVLFDVPRDAFYFKDQKNCRHHHQIRSFRHEMLVPDDIFPAFWRNKK</sequence>
<reference evidence="3" key="1">
    <citation type="submission" date="2021-01" db="EMBL/GenBank/DDBJ databases">
        <authorList>
            <person name="Corre E."/>
            <person name="Pelletier E."/>
            <person name="Niang G."/>
            <person name="Scheremetjew M."/>
            <person name="Finn R."/>
            <person name="Kale V."/>
            <person name="Holt S."/>
            <person name="Cochrane G."/>
            <person name="Meng A."/>
            <person name="Brown T."/>
            <person name="Cohen L."/>
        </authorList>
    </citation>
    <scope>NUCLEOTIDE SEQUENCE</scope>
    <source>
        <strain evidence="3">10249 10 AB</strain>
    </source>
</reference>
<feature type="domain" description="SET" evidence="2">
    <location>
        <begin position="338"/>
        <end position="502"/>
    </location>
</feature>
<keyword evidence="1" id="KW-0732">Signal</keyword>
<dbReference type="PROSITE" id="PS50280">
    <property type="entry name" value="SET"/>
    <property type="match status" value="1"/>
</dbReference>
<dbReference type="SUPFAM" id="SSF82199">
    <property type="entry name" value="SET domain"/>
    <property type="match status" value="1"/>
</dbReference>
<dbReference type="Pfam" id="PF00856">
    <property type="entry name" value="SET"/>
    <property type="match status" value="1"/>
</dbReference>
<accession>A0A7S4A917</accession>
<organism evidence="3">
    <name type="scientific">Pseudo-nitzschia australis</name>
    <dbReference type="NCBI Taxonomy" id="44445"/>
    <lineage>
        <taxon>Eukaryota</taxon>
        <taxon>Sar</taxon>
        <taxon>Stramenopiles</taxon>
        <taxon>Ochrophyta</taxon>
        <taxon>Bacillariophyta</taxon>
        <taxon>Bacillariophyceae</taxon>
        <taxon>Bacillariophycidae</taxon>
        <taxon>Bacillariales</taxon>
        <taxon>Bacillariaceae</taxon>
        <taxon>Pseudo-nitzschia</taxon>
    </lineage>
</organism>
<proteinExistence type="predicted"/>
<dbReference type="InterPro" id="IPR001214">
    <property type="entry name" value="SET_dom"/>
</dbReference>
<evidence type="ECO:0000256" key="1">
    <source>
        <dbReference type="SAM" id="SignalP"/>
    </source>
</evidence>
<evidence type="ECO:0000259" key="2">
    <source>
        <dbReference type="PROSITE" id="PS50280"/>
    </source>
</evidence>
<protein>
    <recommendedName>
        <fullName evidence="2">SET domain-containing protein</fullName>
    </recommendedName>
</protein>
<name>A0A7S4A917_9STRA</name>
<dbReference type="InterPro" id="IPR046341">
    <property type="entry name" value="SET_dom_sf"/>
</dbReference>
<dbReference type="AlphaFoldDB" id="A0A7S4A917"/>
<gene>
    <name evidence="3" type="ORF">PAUS00366_LOCUS77</name>
</gene>
<evidence type="ECO:0000313" key="3">
    <source>
        <dbReference type="EMBL" id="CAE0707357.1"/>
    </source>
</evidence>